<dbReference type="Gene3D" id="3.40.50.300">
    <property type="entry name" value="P-loop containing nucleotide triphosphate hydrolases"/>
    <property type="match status" value="1"/>
</dbReference>
<dbReference type="Pfam" id="PF13177">
    <property type="entry name" value="DNA_pol3_delta2"/>
    <property type="match status" value="1"/>
</dbReference>
<gene>
    <name evidence="2" type="ORF">GEV47_00440</name>
</gene>
<dbReference type="InterPro" id="IPR004622">
    <property type="entry name" value="DNA_pol_HolB"/>
</dbReference>
<dbReference type="NCBIfam" id="TIGR00678">
    <property type="entry name" value="holB"/>
    <property type="match status" value="1"/>
</dbReference>
<dbReference type="NCBIfam" id="NF005408">
    <property type="entry name" value="PRK06964.1"/>
    <property type="match status" value="1"/>
</dbReference>
<feature type="compositionally biased region" description="Acidic residues" evidence="1">
    <location>
        <begin position="92"/>
        <end position="101"/>
    </location>
</feature>
<dbReference type="GO" id="GO:0008408">
    <property type="term" value="F:3'-5' exonuclease activity"/>
    <property type="evidence" value="ECO:0007669"/>
    <property type="project" value="InterPro"/>
</dbReference>
<sequence length="349" mass="39238">MSMTTNSIFPWQTQAWQQLQQMRARLPHAILFHGSEGIGKTAFAEQFAQSLFCENQQIDGHACGVCASCGWFVQYNHPDYRRVRPEILEDEDAAEGDGAEDGGEKKAAKATKAPSKEIKIDQIRALAGFMNVSTHRQGQRVVLLYPAEALNTAAANALLKTLEEPPENTVFLLISNSLDQLLPTILSRCRKFAMPVPAQEDALNWLQQQGVANADMWLAEQGGAPLTAQAQSQSEGRELIDTLLAYLSQPDLAAALKCAEQLQKTPVTELVSWQQRWLYDVFSQKMTDTVRYYPRYQQAIRTLAKRTHTQALMQLLKATNERRAIADHPLSARLFIEEMLLDYARIFTK</sequence>
<protein>
    <submittedName>
        <fullName evidence="2">DNA polymerase III subunit delta</fullName>
    </submittedName>
</protein>
<dbReference type="PANTHER" id="PTHR11669:SF8">
    <property type="entry name" value="DNA POLYMERASE III SUBUNIT DELTA"/>
    <property type="match status" value="1"/>
</dbReference>
<reference evidence="2 3" key="1">
    <citation type="submission" date="2019-10" db="EMBL/GenBank/DDBJ databases">
        <title>Glaciimonas soli sp. nov., a psychrophilic bacterium isolated from the forest soil of a high elevation mountain in Taiwan.</title>
        <authorList>
            <person name="Wang L.-T."/>
            <person name="Shieh W.Y."/>
        </authorList>
    </citation>
    <scope>NUCLEOTIDE SEQUENCE [LARGE SCALE GENOMIC DNA]</scope>
    <source>
        <strain evidence="2 3">GS1</strain>
    </source>
</reference>
<dbReference type="GO" id="GO:0006261">
    <property type="term" value="P:DNA-templated DNA replication"/>
    <property type="evidence" value="ECO:0007669"/>
    <property type="project" value="TreeGrafter"/>
</dbReference>
<dbReference type="Proteomes" id="UP000451565">
    <property type="component" value="Unassembled WGS sequence"/>
</dbReference>
<name>A0A843YNM2_9BURK</name>
<dbReference type="PANTHER" id="PTHR11669">
    <property type="entry name" value="REPLICATION FACTOR C / DNA POLYMERASE III GAMMA-TAU SUBUNIT"/>
    <property type="match status" value="1"/>
</dbReference>
<proteinExistence type="predicted"/>
<dbReference type="AlphaFoldDB" id="A0A843YNM2"/>
<dbReference type="SUPFAM" id="SSF52540">
    <property type="entry name" value="P-loop containing nucleoside triphosphate hydrolases"/>
    <property type="match status" value="1"/>
</dbReference>
<evidence type="ECO:0000256" key="1">
    <source>
        <dbReference type="SAM" id="MobiDB-lite"/>
    </source>
</evidence>
<dbReference type="InterPro" id="IPR050238">
    <property type="entry name" value="DNA_Rep/Repair_Clamp_Loader"/>
</dbReference>
<dbReference type="InterPro" id="IPR027417">
    <property type="entry name" value="P-loop_NTPase"/>
</dbReference>
<dbReference type="EMBL" id="WINI01000001">
    <property type="protein sequence ID" value="MQQ99152.1"/>
    <property type="molecule type" value="Genomic_DNA"/>
</dbReference>
<feature type="region of interest" description="Disordered" evidence="1">
    <location>
        <begin position="92"/>
        <end position="113"/>
    </location>
</feature>
<evidence type="ECO:0000313" key="2">
    <source>
        <dbReference type="EMBL" id="MQQ99152.1"/>
    </source>
</evidence>
<accession>A0A843YNM2</accession>
<comment type="caution">
    <text evidence="2">The sequence shown here is derived from an EMBL/GenBank/DDBJ whole genome shotgun (WGS) entry which is preliminary data.</text>
</comment>
<dbReference type="GO" id="GO:0009360">
    <property type="term" value="C:DNA polymerase III complex"/>
    <property type="evidence" value="ECO:0007669"/>
    <property type="project" value="TreeGrafter"/>
</dbReference>
<dbReference type="GO" id="GO:0003887">
    <property type="term" value="F:DNA-directed DNA polymerase activity"/>
    <property type="evidence" value="ECO:0007669"/>
    <property type="project" value="InterPro"/>
</dbReference>
<evidence type="ECO:0000313" key="3">
    <source>
        <dbReference type="Proteomes" id="UP000451565"/>
    </source>
</evidence>
<organism evidence="2 3">
    <name type="scientific">Glaciimonas soli</name>
    <dbReference type="NCBI Taxonomy" id="2590999"/>
    <lineage>
        <taxon>Bacteria</taxon>
        <taxon>Pseudomonadati</taxon>
        <taxon>Pseudomonadota</taxon>
        <taxon>Betaproteobacteria</taxon>
        <taxon>Burkholderiales</taxon>
        <taxon>Oxalobacteraceae</taxon>
        <taxon>Glaciimonas</taxon>
    </lineage>
</organism>
<keyword evidence="3" id="KW-1185">Reference proteome</keyword>